<feature type="non-terminal residue" evidence="4">
    <location>
        <position position="130"/>
    </location>
</feature>
<feature type="repeat" description="ANK" evidence="3">
    <location>
        <begin position="42"/>
        <end position="74"/>
    </location>
</feature>
<evidence type="ECO:0000256" key="1">
    <source>
        <dbReference type="ARBA" id="ARBA00022737"/>
    </source>
</evidence>
<dbReference type="Gene3D" id="1.25.40.20">
    <property type="entry name" value="Ankyrin repeat-containing domain"/>
    <property type="match status" value="1"/>
</dbReference>
<sequence length="130" mass="14503">MNNDQLNQSVQLMSAVQKNDLQTVQELLTAGADVNCVNTTHKNETPLHVAVTASNARLVALLLAKGANTEARNGDNKKPKDLCSILGEKEQQEIEAVFNEQFYRTKLLTMVLFRLLHDDQIEDFHLGSNL</sequence>
<name>A0ABD1CST6_CULPP</name>
<dbReference type="Pfam" id="PF12796">
    <property type="entry name" value="Ank_2"/>
    <property type="match status" value="1"/>
</dbReference>
<evidence type="ECO:0000313" key="4">
    <source>
        <dbReference type="EMBL" id="KAL1379490.1"/>
    </source>
</evidence>
<evidence type="ECO:0000313" key="5">
    <source>
        <dbReference type="Proteomes" id="UP001562425"/>
    </source>
</evidence>
<dbReference type="AlphaFoldDB" id="A0ABD1CST6"/>
<protein>
    <submittedName>
        <fullName evidence="4">Uncharacterized protein</fullName>
    </submittedName>
</protein>
<keyword evidence="1" id="KW-0677">Repeat</keyword>
<evidence type="ECO:0000256" key="3">
    <source>
        <dbReference type="PROSITE-ProRule" id="PRU00023"/>
    </source>
</evidence>
<accession>A0ABD1CST6</accession>
<keyword evidence="5" id="KW-1185">Reference proteome</keyword>
<dbReference type="PROSITE" id="PS50088">
    <property type="entry name" value="ANK_REPEAT"/>
    <property type="match status" value="2"/>
</dbReference>
<keyword evidence="2 3" id="KW-0040">ANK repeat</keyword>
<dbReference type="EMBL" id="JBEHCU010009655">
    <property type="protein sequence ID" value="KAL1379490.1"/>
    <property type="molecule type" value="Genomic_DNA"/>
</dbReference>
<dbReference type="InterPro" id="IPR036770">
    <property type="entry name" value="Ankyrin_rpt-contain_sf"/>
</dbReference>
<dbReference type="PANTHER" id="PTHR24171">
    <property type="entry name" value="ANKYRIN REPEAT DOMAIN-CONTAINING PROTEIN 39-RELATED"/>
    <property type="match status" value="1"/>
</dbReference>
<organism evidence="4 5">
    <name type="scientific">Culex pipiens pipiens</name>
    <name type="common">Northern house mosquito</name>
    <dbReference type="NCBI Taxonomy" id="38569"/>
    <lineage>
        <taxon>Eukaryota</taxon>
        <taxon>Metazoa</taxon>
        <taxon>Ecdysozoa</taxon>
        <taxon>Arthropoda</taxon>
        <taxon>Hexapoda</taxon>
        <taxon>Insecta</taxon>
        <taxon>Pterygota</taxon>
        <taxon>Neoptera</taxon>
        <taxon>Endopterygota</taxon>
        <taxon>Diptera</taxon>
        <taxon>Nematocera</taxon>
        <taxon>Culicoidea</taxon>
        <taxon>Culicidae</taxon>
        <taxon>Culicinae</taxon>
        <taxon>Culicini</taxon>
        <taxon>Culex</taxon>
        <taxon>Culex</taxon>
    </lineage>
</organism>
<dbReference type="InterPro" id="IPR002110">
    <property type="entry name" value="Ankyrin_rpt"/>
</dbReference>
<feature type="repeat" description="ANK" evidence="3">
    <location>
        <begin position="7"/>
        <end position="39"/>
    </location>
</feature>
<evidence type="ECO:0000256" key="2">
    <source>
        <dbReference type="ARBA" id="ARBA00023043"/>
    </source>
</evidence>
<reference evidence="4 5" key="1">
    <citation type="submission" date="2024-05" db="EMBL/GenBank/DDBJ databases">
        <title>Culex pipiens pipiens assembly and annotation.</title>
        <authorList>
            <person name="Alout H."/>
            <person name="Durand T."/>
        </authorList>
    </citation>
    <scope>NUCLEOTIDE SEQUENCE [LARGE SCALE GENOMIC DNA]</scope>
    <source>
        <strain evidence="4">HA-2024</strain>
        <tissue evidence="4">Whole body</tissue>
    </source>
</reference>
<dbReference type="SMART" id="SM00248">
    <property type="entry name" value="ANK"/>
    <property type="match status" value="2"/>
</dbReference>
<dbReference type="PROSITE" id="PS50297">
    <property type="entry name" value="ANK_REP_REGION"/>
    <property type="match status" value="1"/>
</dbReference>
<proteinExistence type="predicted"/>
<dbReference type="Proteomes" id="UP001562425">
    <property type="component" value="Unassembled WGS sequence"/>
</dbReference>
<gene>
    <name evidence="4" type="ORF">pipiens_014866</name>
</gene>
<dbReference type="SUPFAM" id="SSF48403">
    <property type="entry name" value="Ankyrin repeat"/>
    <property type="match status" value="1"/>
</dbReference>
<comment type="caution">
    <text evidence="4">The sequence shown here is derived from an EMBL/GenBank/DDBJ whole genome shotgun (WGS) entry which is preliminary data.</text>
</comment>